<evidence type="ECO:0000313" key="3">
    <source>
        <dbReference type="Proteomes" id="UP000285523"/>
    </source>
</evidence>
<dbReference type="RefSeq" id="WP_119856927.1">
    <property type="nucleotide sequence ID" value="NZ_QYYD01000011.1"/>
</dbReference>
<dbReference type="EMBL" id="QYYD01000011">
    <property type="protein sequence ID" value="RJF74352.1"/>
    <property type="molecule type" value="Genomic_DNA"/>
</dbReference>
<keyword evidence="1" id="KW-0812">Transmembrane</keyword>
<protein>
    <submittedName>
        <fullName evidence="2">Uncharacterized protein</fullName>
    </submittedName>
</protein>
<reference evidence="2 3" key="1">
    <citation type="submission" date="2018-09" db="EMBL/GenBank/DDBJ databases">
        <title>Draft genome sequence of Rhodopseudomonas palustris 2.1.18.</title>
        <authorList>
            <person name="Robertson S.L."/>
            <person name="Meyer T.E."/>
            <person name="Kyndt J.A."/>
        </authorList>
    </citation>
    <scope>NUCLEOTIDE SEQUENCE [LARGE SCALE GENOMIC DNA]</scope>
    <source>
        <strain evidence="2 3">2.1.18</strain>
    </source>
</reference>
<feature type="transmembrane region" description="Helical" evidence="1">
    <location>
        <begin position="36"/>
        <end position="58"/>
    </location>
</feature>
<name>A0A418VE25_RHOPL</name>
<keyword evidence="1" id="KW-0472">Membrane</keyword>
<proteinExistence type="predicted"/>
<evidence type="ECO:0000256" key="1">
    <source>
        <dbReference type="SAM" id="Phobius"/>
    </source>
</evidence>
<evidence type="ECO:0000313" key="2">
    <source>
        <dbReference type="EMBL" id="RJF74352.1"/>
    </source>
</evidence>
<gene>
    <name evidence="2" type="ORF">D4Q52_12740</name>
</gene>
<sequence length="64" mass="6328">MIKAGATLTVGSIAIAVGYAVALSKIYPSVPIDGGVVTLCAFAGVATALGIAGLWRLVRGARPT</sequence>
<organism evidence="2 3">
    <name type="scientific">Rhodopseudomonas palustris</name>
    <dbReference type="NCBI Taxonomy" id="1076"/>
    <lineage>
        <taxon>Bacteria</taxon>
        <taxon>Pseudomonadati</taxon>
        <taxon>Pseudomonadota</taxon>
        <taxon>Alphaproteobacteria</taxon>
        <taxon>Hyphomicrobiales</taxon>
        <taxon>Nitrobacteraceae</taxon>
        <taxon>Rhodopseudomonas</taxon>
    </lineage>
</organism>
<dbReference type="OrthoDB" id="9964394at2"/>
<dbReference type="AlphaFoldDB" id="A0A418VE25"/>
<comment type="caution">
    <text evidence="2">The sequence shown here is derived from an EMBL/GenBank/DDBJ whole genome shotgun (WGS) entry which is preliminary data.</text>
</comment>
<dbReference type="Proteomes" id="UP000285523">
    <property type="component" value="Unassembled WGS sequence"/>
</dbReference>
<accession>A0A418VE25</accession>
<keyword evidence="1" id="KW-1133">Transmembrane helix</keyword>